<dbReference type="AlphaFoldDB" id="A0A2S2CT99"/>
<reference evidence="2" key="1">
    <citation type="submission" date="2018-05" db="EMBL/GenBank/DDBJ databases">
        <title>Azospirillum thermophila sp. nov., a novel isolated from hot spring.</title>
        <authorList>
            <person name="Zhao Z."/>
        </authorList>
    </citation>
    <scope>NUCLEOTIDE SEQUENCE [LARGE SCALE GENOMIC DNA]</scope>
    <source>
        <strain evidence="2">CFH 70021</strain>
    </source>
</reference>
<organism evidence="1 2">
    <name type="scientific">Azospirillum thermophilum</name>
    <dbReference type="NCBI Taxonomy" id="2202148"/>
    <lineage>
        <taxon>Bacteria</taxon>
        <taxon>Pseudomonadati</taxon>
        <taxon>Pseudomonadota</taxon>
        <taxon>Alphaproteobacteria</taxon>
        <taxon>Rhodospirillales</taxon>
        <taxon>Azospirillaceae</taxon>
        <taxon>Azospirillum</taxon>
    </lineage>
</organism>
<sequence>MNIFFLDRDPAAAARLHCDKHVGKMLVEAAQMMSTALRLRRAEVGYRVAYANHPVTLWVRAGAENYRWTLELADALAEEFRYRFGRVHRTSEVLGPLRDGADWRALLGPGVASPPPLCMPDAWKVPGDPVASYRAFYRAEKAHFARYTRRPVPDFMIGAVPAPAASGTVPSSPSA</sequence>
<dbReference type="KEGG" id="azz:DEW08_17370"/>
<dbReference type="Proteomes" id="UP000245629">
    <property type="component" value="Chromosome 2"/>
</dbReference>
<dbReference type="EMBL" id="CP029353">
    <property type="protein sequence ID" value="AWK87734.1"/>
    <property type="molecule type" value="Genomic_DNA"/>
</dbReference>
<name>A0A2S2CT99_9PROT</name>
<keyword evidence="2" id="KW-1185">Reference proteome</keyword>
<gene>
    <name evidence="1" type="ORF">DEW08_17370</name>
</gene>
<dbReference type="OrthoDB" id="7348899at2"/>
<evidence type="ECO:0000313" key="1">
    <source>
        <dbReference type="EMBL" id="AWK87734.1"/>
    </source>
</evidence>
<protein>
    <submittedName>
        <fullName evidence="1">Uncharacterized protein</fullName>
    </submittedName>
</protein>
<evidence type="ECO:0000313" key="2">
    <source>
        <dbReference type="Proteomes" id="UP000245629"/>
    </source>
</evidence>
<accession>A0A2S2CT99</accession>
<dbReference type="RefSeq" id="WP_109329196.1">
    <property type="nucleotide sequence ID" value="NZ_CP029353.1"/>
</dbReference>
<proteinExistence type="predicted"/>